<evidence type="ECO:0000256" key="2">
    <source>
        <dbReference type="SAM" id="MobiDB-lite"/>
    </source>
</evidence>
<protein>
    <submittedName>
        <fullName evidence="4">Glycosyltransferase family 32 protein</fullName>
    </submittedName>
</protein>
<dbReference type="PANTHER" id="PTHR32385:SF15">
    <property type="entry name" value="INOSITOL PHOSPHOCERAMIDE MANNOSYLTRANSFERASE 1"/>
    <property type="match status" value="1"/>
</dbReference>
<feature type="compositionally biased region" description="Basic and acidic residues" evidence="2">
    <location>
        <begin position="1943"/>
        <end position="1957"/>
    </location>
</feature>
<dbReference type="GO" id="GO:0016020">
    <property type="term" value="C:membrane"/>
    <property type="evidence" value="ECO:0007669"/>
    <property type="project" value="GOC"/>
</dbReference>
<dbReference type="GO" id="GO:0051999">
    <property type="term" value="P:mannosyl-inositol phosphorylceramide biosynthetic process"/>
    <property type="evidence" value="ECO:0007669"/>
    <property type="project" value="TreeGrafter"/>
</dbReference>
<accession>A0A1I8IM99</accession>
<dbReference type="InterPro" id="IPR051706">
    <property type="entry name" value="Glycosyltransferase_domain"/>
</dbReference>
<keyword evidence="3" id="KW-1185">Reference proteome</keyword>
<sequence>AVLLVASELLWQPSKPRLQSGSAKVDQEPRYGAIPKILHQTFETRKYYLWTEEDIVAFISEYYPFFMRKYLSFRMHVQRGDSIRYMVLHHFGGIYIDMDVECAKPFFPSLENLTAFVDQEAKEHAVILYGKDFSAMNSAMGSVPGHPFFLRLVFAMMEVDDKTGGAGPTTGPDLLTSQLQSWWTDNATRRHEVTLLLIDDALHDYRKLCKQVHETPGAAAQRLHDRRLQLCRRYAERNWKHDLTGPETVGRHLVLHLGCRWSGWKELKRKFLHDYFNYFDIREIFTPARAARGCGRSATGEAGGSRAASPEALGAAVCVWAPASAKSGLTTLTAVQCRQQVVPSRRSSSELPATRWTVQAPLSNGVCVLLAPTRRRSTESPTWTSCRRGRLFASACCFIAALAPASASLSRCSLMRTRWDGRAAGMMSFGRRPISSSAGARPVAVCGVFLRARHASRLLLCSAIVRPNTTTSSWIHLTLGRPASTRLITFCRISWEVDRPMHSRVRRRSPRGVENNAFAMSSSENTVLPAMSPVTSSKVGIWCRSRMTKRLTSRRSCVMRTSPGSFLGTTTIRATHGAGPSTGSMIPSCSNNCSSLSTASARWIGTFEGAWQTGRALSVRWMSAGGPVKQPIPLNTLACLRSTLPMSSTHSAGSRAAEKAIDRRLRFSDLQHLLSGCRWWPDPQDVHLSGRLPADDGDASPFDDVERGDCLPAENADVHRRLAQQLHRPVRPVREQPVRGGLQVRPLSQTLERGPVDHISSRTAVDQHRQSGAVDLGYCVGRLLTLIDLEHAGVRVVHLLVAGLALQRCDGVGAALRGALLGPAGSREVARLPALSAALALRCGARGVPWPAAAIARYVLRWCLRHLWLLVSSDCCELLRFPWSVALHRGGLLLRGFFRPRLFEHICQGDIVERLDVFREAAVVLSRGDLVLFDYSLQLLSCGVQQQLLPSSLVGDSSCIDLGEELDNLAEVRQERRELRGLGRQISICTATIFFSLNSRTPVEKKMFSLVSISVWTLLKRSSAWPVITGIVSVMLSLFDVAPAGAEVEVLQRHGCEEEHPQQLQLRVGHPAHVTGGHSNSDQVPEVRVHGHRGDAGVPGLQAVDTDVAADVHECDGAQRELFRDRQSQGHLASFPAVRCGPILAKSLGECGVLEVDVPELPVRGDRVGLIRQQSAQLIDALLFLLILQGAVQPSHFRRLQIRAGLALDVAQQPGDGRHAAEGQNGDDDDCLLGIAWLSKQLELDFTSPALPMRPFKADKGRTLSGAAGYQVLALHAEFYTFNRLKPAAGKSVGFKIAAVLLFMRTNSQNLTAADLGRTLNSCRGPSGLPVPNFVAGLHSHRGGGPDSRIGCCRLQAGEANSARGDSPARVGPTVDDEQRVRRRENLLVYGHAVQVLFEQRAQLTVLHLQGGALLLQGQLVQQAAVVAAPELLQAPVLARRPGQRLQRLLLDSRTEVLLLLRERPSSIGSCICSCMNIASPALTALQNPIGLVVLRAQSLERLVALQRHLREPLPLLILDAGHLRLQLLEVQHHLLSLLLQHPVALLVQAAVARHPLLQAAHLRADLLQPAHLPILEVELLLSGGLVVGLLGLVELAPILVNFHLEQDAQCVLHLRCVPLRHPGGLGVELFADRLQLGSVLLAKPAHPLSLDVHQAVHVLQVRPHRQIHLAVGLLNVAGQRPQDALLAVDDPLESLAEDLDVLPQFARLRLAHDVAPLVVQLVQVEPREFLLIRAQEVLALLAVLLLGQPLLLQVDHPLLLRHVPEPALASAAPRGAAFASLPAFAFARHLLFLFIGFSAAPVSESLKQCLRLRRRFLQDSAVASRAALRHVVEQDEQGYEQQELRPHGPHIEDERQTVQPADQLADRGGAEWGAFATAISGEKRRAFGAGLGLQRSCDLAILRADRRGHQGEPPVLDEARLIRGVVHGQLPLAVGRLAPAADRGEGPAEPRGRPAEVGRVGSGSLRKAVTRQKNSLVKRSHGSEHRVGPRWRIQADNQLTPGRVLDVDVHLYVLQNGGAGVAGGRAVVIVQTVWFGGSLLNSSRLSDLVYSAGGTDFQVCGVEIRIFGRLHHPPGCQHAEAVLVAVEQARPVPGVVPDLLVHLNAIAAAQGDHAGGERRGGAGATVAGGAAGATQLAPVGGDDPPAAAGADGDAVHAGALLGVGRHDALLRHGADGHGELGGGVAVEVAVVGVVAAVAAGNYEYGAVSMATAQQPPHPAQHVGPVDEVPAVRRPPAGRVDVVAVVLVVVRHGLHAVNHRAVQDLQHGHPGAGGHAQAAVEIVRLGRNLTCAPRAVVTHQVPLEDGERVIAGVQQAAWPPRPQDLLAEPGHLRCRCQRRLRPAFQPLELRPAEAAVQTAQFVQPRPAPVAGRQLTSPRLDASFSASSAAVPLSSTKPSSFRSASFIISSTSSSVSCSPRLSISRFSSAESISPFPSESNTCVDRRNNQWLIQTRKKQPQSWLPQQRTAKAFRIRDCRLRCTSASVISLSDIILTNSSKSMLPSPGVR</sequence>
<dbReference type="GO" id="GO:0000030">
    <property type="term" value="F:mannosyltransferase activity"/>
    <property type="evidence" value="ECO:0007669"/>
    <property type="project" value="TreeGrafter"/>
</dbReference>
<proteinExistence type="predicted"/>
<name>A0A1I8IM99_9PLAT</name>
<dbReference type="InterPro" id="IPR007577">
    <property type="entry name" value="GlycoTrfase_DXD_sugar-bd_CS"/>
</dbReference>
<dbReference type="Proteomes" id="UP000095280">
    <property type="component" value="Unplaced"/>
</dbReference>
<dbReference type="InterPro" id="IPR029044">
    <property type="entry name" value="Nucleotide-diphossugar_trans"/>
</dbReference>
<evidence type="ECO:0000313" key="4">
    <source>
        <dbReference type="WBParaSite" id="maker-uti_cns_0013939-snap-gene-0.4-mRNA-1"/>
    </source>
</evidence>
<reference evidence="4" key="1">
    <citation type="submission" date="2016-11" db="UniProtKB">
        <authorList>
            <consortium name="WormBaseParasite"/>
        </authorList>
    </citation>
    <scope>IDENTIFICATION</scope>
</reference>
<evidence type="ECO:0000256" key="1">
    <source>
        <dbReference type="ARBA" id="ARBA00022679"/>
    </source>
</evidence>
<evidence type="ECO:0000313" key="3">
    <source>
        <dbReference type="Proteomes" id="UP000095280"/>
    </source>
</evidence>
<dbReference type="SUPFAM" id="SSF53448">
    <property type="entry name" value="Nucleotide-diphospho-sugar transferases"/>
    <property type="match status" value="1"/>
</dbReference>
<keyword evidence="1" id="KW-0808">Transferase</keyword>
<dbReference type="Pfam" id="PF04488">
    <property type="entry name" value="Gly_transf_sug"/>
    <property type="match status" value="1"/>
</dbReference>
<dbReference type="PANTHER" id="PTHR32385">
    <property type="entry name" value="MANNOSYL PHOSPHORYLINOSITOL CERAMIDE SYNTHASE"/>
    <property type="match status" value="1"/>
</dbReference>
<dbReference type="Gene3D" id="3.90.550.20">
    <property type="match status" value="1"/>
</dbReference>
<feature type="region of interest" description="Disordered" evidence="2">
    <location>
        <begin position="1940"/>
        <end position="1991"/>
    </location>
</feature>
<organism evidence="3 4">
    <name type="scientific">Macrostomum lignano</name>
    <dbReference type="NCBI Taxonomy" id="282301"/>
    <lineage>
        <taxon>Eukaryota</taxon>
        <taxon>Metazoa</taxon>
        <taxon>Spiralia</taxon>
        <taxon>Lophotrochozoa</taxon>
        <taxon>Platyhelminthes</taxon>
        <taxon>Rhabditophora</taxon>
        <taxon>Macrostomorpha</taxon>
        <taxon>Macrostomida</taxon>
        <taxon>Macrostomidae</taxon>
        <taxon>Macrostomum</taxon>
    </lineage>
</organism>
<dbReference type="WBParaSite" id="maker-uti_cns_0013939-snap-gene-0.4-mRNA-1">
    <property type="protein sequence ID" value="maker-uti_cns_0013939-snap-gene-0.4-mRNA-1"/>
    <property type="gene ID" value="maker-uti_cns_0013939-snap-gene-0.4"/>
</dbReference>